<evidence type="ECO:0000313" key="1">
    <source>
        <dbReference type="EMBL" id="BDU00499.1"/>
    </source>
</evidence>
<dbReference type="EMBL" id="AP026978">
    <property type="protein sequence ID" value="BDU00499.1"/>
    <property type="molecule type" value="Genomic_DNA"/>
</dbReference>
<keyword evidence="2" id="KW-1185">Reference proteome</keyword>
<dbReference type="RefSeq" id="WP_281873341.1">
    <property type="nucleotide sequence ID" value="NZ_AP026978.1"/>
</dbReference>
<name>A0ABN6U5G3_9NOCA</name>
<gene>
    <name evidence="1" type="ORF">IFM12276_35270</name>
</gene>
<sequence length="75" mass="8480">MAARHRTYLVRLDPCLRDESATPKGVRGAFFDWLQTVDAEPVELCGADRVVILCSSEAADRIRDLEYVLDVEQRA</sequence>
<proteinExistence type="predicted"/>
<dbReference type="Proteomes" id="UP001317870">
    <property type="component" value="Chromosome"/>
</dbReference>
<protein>
    <submittedName>
        <fullName evidence="1">Uncharacterized protein</fullName>
    </submittedName>
</protein>
<reference evidence="1 2" key="1">
    <citation type="submission" date="2022-11" db="EMBL/GenBank/DDBJ databases">
        <title>Genome Sequencing of Nocardia sp. ON39_IFM12276 and assembly.</title>
        <authorList>
            <person name="Shimojima M."/>
            <person name="Toyokawa M."/>
            <person name="Uesaka K."/>
        </authorList>
    </citation>
    <scope>NUCLEOTIDE SEQUENCE [LARGE SCALE GENOMIC DNA]</scope>
    <source>
        <strain evidence="1 2">IFM 12276</strain>
    </source>
</reference>
<evidence type="ECO:0000313" key="2">
    <source>
        <dbReference type="Proteomes" id="UP001317870"/>
    </source>
</evidence>
<accession>A0ABN6U5G3</accession>
<organism evidence="1 2">
    <name type="scientific">Nocardia sputorum</name>
    <dbReference type="NCBI Taxonomy" id="2984338"/>
    <lineage>
        <taxon>Bacteria</taxon>
        <taxon>Bacillati</taxon>
        <taxon>Actinomycetota</taxon>
        <taxon>Actinomycetes</taxon>
        <taxon>Mycobacteriales</taxon>
        <taxon>Nocardiaceae</taxon>
        <taxon>Nocardia</taxon>
    </lineage>
</organism>